<gene>
    <name evidence="1" type="ORF">APUTEX25_003769</name>
</gene>
<dbReference type="Proteomes" id="UP000279271">
    <property type="component" value="Unassembled WGS sequence"/>
</dbReference>
<evidence type="ECO:0000313" key="1">
    <source>
        <dbReference type="EMBL" id="RMZ57526.1"/>
    </source>
</evidence>
<comment type="caution">
    <text evidence="1">The sequence shown here is derived from an EMBL/GenBank/DDBJ whole genome shotgun (WGS) entry which is preliminary data.</text>
</comment>
<name>A0A3M7L7Q5_AUXPR</name>
<evidence type="ECO:0000313" key="2">
    <source>
        <dbReference type="Proteomes" id="UP000279271"/>
    </source>
</evidence>
<sequence>MLDWSTLRNTRIRPPDPILTAQHGARLFRWPDGSLRDTPPPPNPYAVASRRRWVPLVLHCRTSGSHAGISKTGQSLRYGVGVPHSAHGTCLAAIGLRPETDEHG</sequence>
<accession>A0A3M7L7Q5</accession>
<proteinExistence type="predicted"/>
<dbReference type="AlphaFoldDB" id="A0A3M7L7Q5"/>
<dbReference type="EMBL" id="QOKY01000127">
    <property type="protein sequence ID" value="RMZ57526.1"/>
    <property type="molecule type" value="Genomic_DNA"/>
</dbReference>
<organism evidence="1 2">
    <name type="scientific">Auxenochlorella protothecoides</name>
    <name type="common">Green microalga</name>
    <name type="synonym">Chlorella protothecoides</name>
    <dbReference type="NCBI Taxonomy" id="3075"/>
    <lineage>
        <taxon>Eukaryota</taxon>
        <taxon>Viridiplantae</taxon>
        <taxon>Chlorophyta</taxon>
        <taxon>core chlorophytes</taxon>
        <taxon>Trebouxiophyceae</taxon>
        <taxon>Chlorellales</taxon>
        <taxon>Chlorellaceae</taxon>
        <taxon>Auxenochlorella</taxon>
    </lineage>
</organism>
<reference evidence="2" key="1">
    <citation type="journal article" date="2018" name="Algal Res.">
        <title>Characterization of plant carbon substrate utilization by Auxenochlorella protothecoides.</title>
        <authorList>
            <person name="Vogler B.W."/>
            <person name="Starkenburg S.R."/>
            <person name="Sudasinghe N."/>
            <person name="Schambach J.Y."/>
            <person name="Rollin J.A."/>
            <person name="Pattathil S."/>
            <person name="Barry A.N."/>
        </authorList>
    </citation>
    <scope>NUCLEOTIDE SEQUENCE [LARGE SCALE GENOMIC DNA]</scope>
    <source>
        <strain evidence="2">UTEX 25</strain>
    </source>
</reference>
<protein>
    <submittedName>
        <fullName evidence="1">Uncharacterized protein</fullName>
    </submittedName>
</protein>